<dbReference type="EMBL" id="JMKJ01000188">
    <property type="protein sequence ID" value="KGG51817.1"/>
    <property type="molecule type" value="Genomic_DNA"/>
</dbReference>
<evidence type="ECO:0000256" key="4">
    <source>
        <dbReference type="ARBA" id="ARBA00022840"/>
    </source>
</evidence>
<evidence type="ECO:0000313" key="9">
    <source>
        <dbReference type="EMBL" id="KGG51817.1"/>
    </source>
</evidence>
<name>A0A098VS50_9MICR</name>
<dbReference type="HOGENOM" id="CLU_003041_1_1_1"/>
<evidence type="ECO:0000313" key="10">
    <source>
        <dbReference type="Proteomes" id="UP000029725"/>
    </source>
</evidence>
<keyword evidence="2 6" id="KW-0378">Hydrolase</keyword>
<dbReference type="InterPro" id="IPR027417">
    <property type="entry name" value="P-loop_NTPase"/>
</dbReference>
<dbReference type="GO" id="GO:0005829">
    <property type="term" value="C:cytosol"/>
    <property type="evidence" value="ECO:0007669"/>
    <property type="project" value="TreeGrafter"/>
</dbReference>
<evidence type="ECO:0000256" key="3">
    <source>
        <dbReference type="ARBA" id="ARBA00022806"/>
    </source>
</evidence>
<dbReference type="PANTHER" id="PTHR47959">
    <property type="entry name" value="ATP-DEPENDENT RNA HELICASE RHLE-RELATED"/>
    <property type="match status" value="1"/>
</dbReference>
<dbReference type="InterPro" id="IPR050079">
    <property type="entry name" value="DEAD_box_RNA_helicase"/>
</dbReference>
<protein>
    <submittedName>
        <fullName evidence="9">Uncharacterized protein</fullName>
    </submittedName>
</protein>
<keyword evidence="5" id="KW-0694">RNA-binding</keyword>
<evidence type="ECO:0000259" key="7">
    <source>
        <dbReference type="PROSITE" id="PS51192"/>
    </source>
</evidence>
<dbReference type="Proteomes" id="UP000029725">
    <property type="component" value="Unassembled WGS sequence"/>
</dbReference>
<dbReference type="PANTHER" id="PTHR47959:SF24">
    <property type="entry name" value="ATP-DEPENDENT RNA HELICASE"/>
    <property type="match status" value="1"/>
</dbReference>
<feature type="domain" description="Helicase ATP-binding" evidence="7">
    <location>
        <begin position="67"/>
        <end position="242"/>
    </location>
</feature>
<dbReference type="CDD" id="cd18787">
    <property type="entry name" value="SF2_C_DEAD"/>
    <property type="match status" value="1"/>
</dbReference>
<dbReference type="InterPro" id="IPR001650">
    <property type="entry name" value="Helicase_C-like"/>
</dbReference>
<evidence type="ECO:0000256" key="5">
    <source>
        <dbReference type="ARBA" id="ARBA00022884"/>
    </source>
</evidence>
<organism evidence="9 10">
    <name type="scientific">Mitosporidium daphniae</name>
    <dbReference type="NCBI Taxonomy" id="1485682"/>
    <lineage>
        <taxon>Eukaryota</taxon>
        <taxon>Fungi</taxon>
        <taxon>Fungi incertae sedis</taxon>
        <taxon>Microsporidia</taxon>
        <taxon>Mitosporidium</taxon>
    </lineage>
</organism>
<evidence type="ECO:0000256" key="2">
    <source>
        <dbReference type="ARBA" id="ARBA00022801"/>
    </source>
</evidence>
<dbReference type="GeneID" id="25259293"/>
<dbReference type="Pfam" id="PF00271">
    <property type="entry name" value="Helicase_C"/>
    <property type="match status" value="1"/>
</dbReference>
<accession>A0A098VS50</accession>
<dbReference type="RefSeq" id="XP_013238244.1">
    <property type="nucleotide sequence ID" value="XM_013382790.1"/>
</dbReference>
<gene>
    <name evidence="9" type="ORF">DI09_26p170</name>
</gene>
<dbReference type="PROSITE" id="PS51192">
    <property type="entry name" value="HELICASE_ATP_BIND_1"/>
    <property type="match status" value="1"/>
</dbReference>
<keyword evidence="10" id="KW-1185">Reference proteome</keyword>
<dbReference type="GO" id="GO:0005524">
    <property type="term" value="F:ATP binding"/>
    <property type="evidence" value="ECO:0007669"/>
    <property type="project" value="UniProtKB-KW"/>
</dbReference>
<dbReference type="VEuPathDB" id="MicrosporidiaDB:DI09_26p170"/>
<keyword evidence="3 6" id="KW-0347">Helicase</keyword>
<dbReference type="Pfam" id="PF00270">
    <property type="entry name" value="DEAD"/>
    <property type="match status" value="1"/>
</dbReference>
<keyword evidence="1 6" id="KW-0547">Nucleotide-binding</keyword>
<dbReference type="AlphaFoldDB" id="A0A098VS50"/>
<dbReference type="SMART" id="SM00490">
    <property type="entry name" value="HELICc"/>
    <property type="match status" value="1"/>
</dbReference>
<sequence length="445" mass="48429">MAIRLFSTPTQQSLSANAGPSMHLNTVDSGKSSTASDLAFGGIAPWLITTLASLGIKTPTEVQTACIPAILGGHDVIASSRTGSGKTAAFALPVLTLLSQDPFGIFALVLSPTRELVLQIGEQFKAFGEGLKLGVSIVIGGLDMMQQAMSLANDRPHIVIATPGRLADLLRSSPDLKRAFSRLKFLIFDEADRLLGEECFHSPVAEIISASSEKRQNLFFSATLPRSIVDNIRLMLPKKEPFIYNCKESYEGIASLVQRCVIIPSQVKDSYLVHLLTTGPFASTPSIIIFVGKCKSTALHSRMSQKERIGSLIRFKGEVVPILITTDLSSRGLDIPAVQLVINYDVPADPRTYIHRIGRTARAGKGGQSITFIGEIDVALFKAIEDEMKKNSTFTSITPLDEEFIKESEVLSLLNPVSKAKRMASMALLDSGFGERERRRKQREP</sequence>
<dbReference type="GO" id="GO:0016787">
    <property type="term" value="F:hydrolase activity"/>
    <property type="evidence" value="ECO:0007669"/>
    <property type="project" value="UniProtKB-KW"/>
</dbReference>
<dbReference type="InterPro" id="IPR014001">
    <property type="entry name" value="Helicase_ATP-bd"/>
</dbReference>
<dbReference type="PROSITE" id="PS00039">
    <property type="entry name" value="DEAD_ATP_HELICASE"/>
    <property type="match status" value="1"/>
</dbReference>
<dbReference type="SMART" id="SM00487">
    <property type="entry name" value="DEXDc"/>
    <property type="match status" value="1"/>
</dbReference>
<comment type="caution">
    <text evidence="9">The sequence shown here is derived from an EMBL/GenBank/DDBJ whole genome shotgun (WGS) entry which is preliminary data.</text>
</comment>
<keyword evidence="4 6" id="KW-0067">ATP-binding</keyword>
<dbReference type="SUPFAM" id="SSF52540">
    <property type="entry name" value="P-loop containing nucleoside triphosphate hydrolases"/>
    <property type="match status" value="1"/>
</dbReference>
<dbReference type="InterPro" id="IPR000629">
    <property type="entry name" value="RNA-helicase_DEAD-box_CS"/>
</dbReference>
<dbReference type="GO" id="GO:0003724">
    <property type="term" value="F:RNA helicase activity"/>
    <property type="evidence" value="ECO:0007669"/>
    <property type="project" value="TreeGrafter"/>
</dbReference>
<feature type="domain" description="Helicase C-terminal" evidence="8">
    <location>
        <begin position="255"/>
        <end position="405"/>
    </location>
</feature>
<proteinExistence type="inferred from homology"/>
<evidence type="ECO:0000259" key="8">
    <source>
        <dbReference type="PROSITE" id="PS51194"/>
    </source>
</evidence>
<dbReference type="OrthoDB" id="10261904at2759"/>
<dbReference type="GO" id="GO:0003723">
    <property type="term" value="F:RNA binding"/>
    <property type="evidence" value="ECO:0007669"/>
    <property type="project" value="UniProtKB-KW"/>
</dbReference>
<dbReference type="Gene3D" id="3.40.50.300">
    <property type="entry name" value="P-loop containing nucleotide triphosphate hydrolases"/>
    <property type="match status" value="2"/>
</dbReference>
<evidence type="ECO:0000256" key="6">
    <source>
        <dbReference type="RuleBase" id="RU000492"/>
    </source>
</evidence>
<dbReference type="PROSITE" id="PS51194">
    <property type="entry name" value="HELICASE_CTER"/>
    <property type="match status" value="1"/>
</dbReference>
<reference evidence="9 10" key="1">
    <citation type="submission" date="2014-04" db="EMBL/GenBank/DDBJ databases">
        <title>A new species of microsporidia sheds light on the evolution of extreme parasitism.</title>
        <authorList>
            <person name="Haag K.L."/>
            <person name="James T.Y."/>
            <person name="Larsson R."/>
            <person name="Schaer T.M."/>
            <person name="Refardt D."/>
            <person name="Pombert J.-F."/>
            <person name="Ebert D."/>
        </authorList>
    </citation>
    <scope>NUCLEOTIDE SEQUENCE [LARGE SCALE GENOMIC DNA]</scope>
    <source>
        <strain evidence="9 10">UGP3</strain>
        <tissue evidence="9">Spores</tissue>
    </source>
</reference>
<evidence type="ECO:0000256" key="1">
    <source>
        <dbReference type="ARBA" id="ARBA00022741"/>
    </source>
</evidence>
<dbReference type="InterPro" id="IPR011545">
    <property type="entry name" value="DEAD/DEAH_box_helicase_dom"/>
</dbReference>
<comment type="similarity">
    <text evidence="6">Belongs to the DEAD box helicase family.</text>
</comment>